<gene>
    <name evidence="3" type="ORF">Pfra01_002476500</name>
</gene>
<feature type="compositionally biased region" description="Basic and acidic residues" evidence="1">
    <location>
        <begin position="1"/>
        <end position="26"/>
    </location>
</feature>
<evidence type="ECO:0000259" key="2">
    <source>
        <dbReference type="Pfam" id="PF22936"/>
    </source>
</evidence>
<feature type="compositionally biased region" description="Low complexity" evidence="1">
    <location>
        <begin position="76"/>
        <end position="86"/>
    </location>
</feature>
<name>A0A9W6YAS3_9STRA</name>
<dbReference type="EMBL" id="BSXT01004422">
    <property type="protein sequence ID" value="GMF57824.1"/>
    <property type="molecule type" value="Genomic_DNA"/>
</dbReference>
<comment type="caution">
    <text evidence="3">The sequence shown here is derived from an EMBL/GenBank/DDBJ whole genome shotgun (WGS) entry which is preliminary data.</text>
</comment>
<evidence type="ECO:0000313" key="4">
    <source>
        <dbReference type="Proteomes" id="UP001165121"/>
    </source>
</evidence>
<evidence type="ECO:0000256" key="1">
    <source>
        <dbReference type="SAM" id="MobiDB-lite"/>
    </source>
</evidence>
<sequence>MALGVGRKDIHSEPKPLKIRKTDQARMQKAQPAKQEVPVEIPVDAESLQKLSNSQSGTTEPAPEDLPATPGRDSTPDSPVVSSGPDSDSDKDVDDFDGKEVMPVNNAKVASAAEELEREAKAFEDTVCQCYPFLLKPLNELTENSWVLDTGCDHGLTGRASVFVTKSPNENYMFTFGQGSKLRNTHLGTIKLHIMSPTGTKVVQFSNRALVPNATSIILSEYWLKDLAIK</sequence>
<accession>A0A9W6YAS3</accession>
<dbReference type="OrthoDB" id="126193at2759"/>
<feature type="domain" description="Retrovirus-related Pol polyprotein from transposon TNT 1-94-like beta-barrel" evidence="2">
    <location>
        <begin position="146"/>
        <end position="220"/>
    </location>
</feature>
<feature type="compositionally biased region" description="Polar residues" evidence="1">
    <location>
        <begin position="49"/>
        <end position="59"/>
    </location>
</feature>
<dbReference type="AlphaFoldDB" id="A0A9W6YAS3"/>
<feature type="compositionally biased region" description="Acidic residues" evidence="1">
    <location>
        <begin position="87"/>
        <end position="97"/>
    </location>
</feature>
<reference evidence="3" key="1">
    <citation type="submission" date="2023-04" db="EMBL/GenBank/DDBJ databases">
        <title>Phytophthora fragariaefolia NBRC 109709.</title>
        <authorList>
            <person name="Ichikawa N."/>
            <person name="Sato H."/>
            <person name="Tonouchi N."/>
        </authorList>
    </citation>
    <scope>NUCLEOTIDE SEQUENCE</scope>
    <source>
        <strain evidence="3">NBRC 109709</strain>
    </source>
</reference>
<organism evidence="3 4">
    <name type="scientific">Phytophthora fragariaefolia</name>
    <dbReference type="NCBI Taxonomy" id="1490495"/>
    <lineage>
        <taxon>Eukaryota</taxon>
        <taxon>Sar</taxon>
        <taxon>Stramenopiles</taxon>
        <taxon>Oomycota</taxon>
        <taxon>Peronosporomycetes</taxon>
        <taxon>Peronosporales</taxon>
        <taxon>Peronosporaceae</taxon>
        <taxon>Phytophthora</taxon>
    </lineage>
</organism>
<evidence type="ECO:0000313" key="3">
    <source>
        <dbReference type="EMBL" id="GMF57824.1"/>
    </source>
</evidence>
<dbReference type="Pfam" id="PF22936">
    <property type="entry name" value="Pol_BBD"/>
    <property type="match status" value="1"/>
</dbReference>
<dbReference type="InterPro" id="IPR054722">
    <property type="entry name" value="PolX-like_BBD"/>
</dbReference>
<keyword evidence="4" id="KW-1185">Reference proteome</keyword>
<protein>
    <submittedName>
        <fullName evidence="3">Unnamed protein product</fullName>
    </submittedName>
</protein>
<proteinExistence type="predicted"/>
<feature type="region of interest" description="Disordered" evidence="1">
    <location>
        <begin position="1"/>
        <end position="102"/>
    </location>
</feature>
<dbReference type="Proteomes" id="UP001165121">
    <property type="component" value="Unassembled WGS sequence"/>
</dbReference>